<name>J9AGX8_WUCBA</name>
<evidence type="ECO:0000256" key="1">
    <source>
        <dbReference type="SAM" id="MobiDB-lite"/>
    </source>
</evidence>
<reference evidence="3" key="1">
    <citation type="submission" date="2012-08" db="EMBL/GenBank/DDBJ databases">
        <title>The Genome Sequence of Wuchereria bancrofti.</title>
        <authorList>
            <person name="Nutman T.B."/>
            <person name="Fink D.L."/>
            <person name="Russ C."/>
            <person name="Young S."/>
            <person name="Zeng Q."/>
            <person name="Koehrsen M."/>
            <person name="Alvarado L."/>
            <person name="Berlin A."/>
            <person name="Chapman S.B."/>
            <person name="Chen Z."/>
            <person name="Freedman E."/>
            <person name="Gellesch M."/>
            <person name="Goldberg J."/>
            <person name="Griggs A."/>
            <person name="Gujja S."/>
            <person name="Heilman E.R."/>
            <person name="Heiman D."/>
            <person name="Hepburn T."/>
            <person name="Howarth C."/>
            <person name="Jen D."/>
            <person name="Larson L."/>
            <person name="Lewis B."/>
            <person name="Mehta T."/>
            <person name="Park D."/>
            <person name="Pearson M."/>
            <person name="Roberts A."/>
            <person name="Saif S."/>
            <person name="Shea T."/>
            <person name="Shenoy N."/>
            <person name="Sisk P."/>
            <person name="Stolte C."/>
            <person name="Sykes S."/>
            <person name="Walk T."/>
            <person name="White J."/>
            <person name="Yandava C."/>
            <person name="Haas B."/>
            <person name="Henn M.R."/>
            <person name="Nusbaum C."/>
            <person name="Birren B."/>
        </authorList>
    </citation>
    <scope>NUCLEOTIDE SEQUENCE [LARGE SCALE GENOMIC DNA]</scope>
    <source>
        <strain evidence="3">NA</strain>
    </source>
</reference>
<feature type="compositionally biased region" description="Polar residues" evidence="1">
    <location>
        <begin position="38"/>
        <end position="61"/>
    </location>
</feature>
<organism evidence="2 3">
    <name type="scientific">Wuchereria bancrofti</name>
    <dbReference type="NCBI Taxonomy" id="6293"/>
    <lineage>
        <taxon>Eukaryota</taxon>
        <taxon>Metazoa</taxon>
        <taxon>Ecdysozoa</taxon>
        <taxon>Nematoda</taxon>
        <taxon>Chromadorea</taxon>
        <taxon>Rhabditida</taxon>
        <taxon>Spirurina</taxon>
        <taxon>Spiruromorpha</taxon>
        <taxon>Filarioidea</taxon>
        <taxon>Onchocercidae</taxon>
        <taxon>Wuchereria</taxon>
    </lineage>
</organism>
<sequence length="70" mass="7646">MKRKSFGSREPSPGFESTTNKKATVTGPLETVPEVASPQLSRPSLLFLQSSATDYRNSKSPTIRDTEDST</sequence>
<dbReference type="AlphaFoldDB" id="J9AGX8"/>
<comment type="caution">
    <text evidence="2">The sequence shown here is derived from an EMBL/GenBank/DDBJ whole genome shotgun (WGS) entry which is preliminary data.</text>
</comment>
<feature type="region of interest" description="Disordered" evidence="1">
    <location>
        <begin position="1"/>
        <end position="70"/>
    </location>
</feature>
<proteinExistence type="predicted"/>
<evidence type="ECO:0000313" key="2">
    <source>
        <dbReference type="EMBL" id="EJW73375.1"/>
    </source>
</evidence>
<dbReference type="EMBL" id="ADBV01014176">
    <property type="protein sequence ID" value="EJW73375.1"/>
    <property type="molecule type" value="Genomic_DNA"/>
</dbReference>
<dbReference type="Proteomes" id="UP000004810">
    <property type="component" value="Unassembled WGS sequence"/>
</dbReference>
<accession>J9AGX8</accession>
<protein>
    <submittedName>
        <fullName evidence="2">Uncharacterized protein</fullName>
    </submittedName>
</protein>
<evidence type="ECO:0000313" key="3">
    <source>
        <dbReference type="Proteomes" id="UP000004810"/>
    </source>
</evidence>
<gene>
    <name evidence="2" type="ORF">WUBG_15718</name>
</gene>